<dbReference type="CDD" id="cd07067">
    <property type="entry name" value="HP_PGM_like"/>
    <property type="match status" value="1"/>
</dbReference>
<feature type="domain" description="Aminoacyl-tRNA synthetase class Ia" evidence="9">
    <location>
        <begin position="596"/>
        <end position="726"/>
    </location>
</feature>
<dbReference type="Gene3D" id="1.10.730.10">
    <property type="entry name" value="Isoleucyl-tRNA Synthetase, Domain 1"/>
    <property type="match status" value="1"/>
</dbReference>
<dbReference type="Pfam" id="PF19302">
    <property type="entry name" value="DUF5915"/>
    <property type="match status" value="1"/>
</dbReference>
<dbReference type="InterPro" id="IPR009080">
    <property type="entry name" value="tRNAsynth_Ia_anticodon-bd"/>
</dbReference>
<dbReference type="SUPFAM" id="SSF50677">
    <property type="entry name" value="ValRS/IleRS/LeuRS editing domain"/>
    <property type="match status" value="1"/>
</dbReference>
<keyword evidence="4" id="KW-0067">ATP-binding</keyword>
<dbReference type="GO" id="GO:0004822">
    <property type="term" value="F:isoleucine-tRNA ligase activity"/>
    <property type="evidence" value="ECO:0007669"/>
    <property type="project" value="UniProtKB-EC"/>
</dbReference>
<organism evidence="11 12">
    <name type="scientific">Candidatus Tagabacteria bacterium CG_4_8_14_3_um_filter_41_8</name>
    <dbReference type="NCBI Taxonomy" id="1975018"/>
    <lineage>
        <taxon>Bacteria</taxon>
        <taxon>Candidatus Tagaibacteriota</taxon>
    </lineage>
</organism>
<dbReference type="InterPro" id="IPR002301">
    <property type="entry name" value="Ile-tRNA-ligase"/>
</dbReference>
<dbReference type="SUPFAM" id="SSF53254">
    <property type="entry name" value="Phosphoglycerate mutase-like"/>
    <property type="match status" value="1"/>
</dbReference>
<evidence type="ECO:0000259" key="9">
    <source>
        <dbReference type="Pfam" id="PF00133"/>
    </source>
</evidence>
<dbReference type="Pfam" id="PF00133">
    <property type="entry name" value="tRNA-synt_1"/>
    <property type="match status" value="2"/>
</dbReference>
<dbReference type="SUPFAM" id="SSF52374">
    <property type="entry name" value="Nucleotidylyl transferase"/>
    <property type="match status" value="1"/>
</dbReference>
<evidence type="ECO:0000256" key="6">
    <source>
        <dbReference type="ARBA" id="ARBA00023146"/>
    </source>
</evidence>
<evidence type="ECO:0000313" key="12">
    <source>
        <dbReference type="Proteomes" id="UP000229041"/>
    </source>
</evidence>
<dbReference type="GO" id="GO:0006428">
    <property type="term" value="P:isoleucyl-tRNA aminoacylation"/>
    <property type="evidence" value="ECO:0007669"/>
    <property type="project" value="InterPro"/>
</dbReference>
<dbReference type="Gene3D" id="3.90.740.10">
    <property type="entry name" value="Valyl/Leucyl/Isoleucyl-tRNA synthetase, editing domain"/>
    <property type="match status" value="1"/>
</dbReference>
<dbReference type="EC" id="6.1.1.5" evidence="1"/>
<dbReference type="Proteomes" id="UP000229041">
    <property type="component" value="Unassembled WGS sequence"/>
</dbReference>
<dbReference type="InterPro" id="IPR029033">
    <property type="entry name" value="His_PPase_superfam"/>
</dbReference>
<dbReference type="GO" id="GO:0002161">
    <property type="term" value="F:aminoacyl-tRNA deacylase activity"/>
    <property type="evidence" value="ECO:0007669"/>
    <property type="project" value="InterPro"/>
</dbReference>
<dbReference type="InterPro" id="IPR013078">
    <property type="entry name" value="His_Pase_superF_clade-1"/>
</dbReference>
<keyword evidence="3" id="KW-0547">Nucleotide-binding</keyword>
<feature type="domain" description="Methionyl/Valyl/Leucyl/Isoleucyl-tRNA synthetase anticodon-binding" evidence="10">
    <location>
        <begin position="780"/>
        <end position="933"/>
    </location>
</feature>
<name>A0A2M8G8F1_9BACT</name>
<dbReference type="Gene3D" id="3.40.50.620">
    <property type="entry name" value="HUPs"/>
    <property type="match status" value="1"/>
</dbReference>
<dbReference type="GO" id="GO:0000049">
    <property type="term" value="F:tRNA binding"/>
    <property type="evidence" value="ECO:0007669"/>
    <property type="project" value="InterPro"/>
</dbReference>
<evidence type="ECO:0000256" key="8">
    <source>
        <dbReference type="ARBA" id="ARBA00048359"/>
    </source>
</evidence>
<dbReference type="InterPro" id="IPR014729">
    <property type="entry name" value="Rossmann-like_a/b/a_fold"/>
</dbReference>
<comment type="catalytic activity">
    <reaction evidence="8">
        <text>tRNA(Ile) + L-isoleucine + ATP = L-isoleucyl-tRNA(Ile) + AMP + diphosphate</text>
        <dbReference type="Rhea" id="RHEA:11060"/>
        <dbReference type="Rhea" id="RHEA-COMP:9666"/>
        <dbReference type="Rhea" id="RHEA-COMP:9695"/>
        <dbReference type="ChEBI" id="CHEBI:30616"/>
        <dbReference type="ChEBI" id="CHEBI:33019"/>
        <dbReference type="ChEBI" id="CHEBI:58045"/>
        <dbReference type="ChEBI" id="CHEBI:78442"/>
        <dbReference type="ChEBI" id="CHEBI:78528"/>
        <dbReference type="ChEBI" id="CHEBI:456215"/>
        <dbReference type="EC" id="6.1.1.5"/>
    </reaction>
</comment>
<dbReference type="PANTHER" id="PTHR42780:SF1">
    <property type="entry name" value="ISOLEUCINE--TRNA LIGASE, CYTOPLASMIC"/>
    <property type="match status" value="1"/>
</dbReference>
<evidence type="ECO:0000256" key="7">
    <source>
        <dbReference type="ARBA" id="ARBA00025217"/>
    </source>
</evidence>
<evidence type="ECO:0000259" key="10">
    <source>
        <dbReference type="Pfam" id="PF08264"/>
    </source>
</evidence>
<dbReference type="AlphaFoldDB" id="A0A2M8G8F1"/>
<keyword evidence="5" id="KW-0648">Protein biosynthesis</keyword>
<feature type="domain" description="Aminoacyl-tRNA synthetase class Ia" evidence="9">
    <location>
        <begin position="1"/>
        <end position="388"/>
    </location>
</feature>
<dbReference type="InterPro" id="IPR033709">
    <property type="entry name" value="Anticodon_Ile_ABEc"/>
</dbReference>
<dbReference type="InterPro" id="IPR009008">
    <property type="entry name" value="Val/Leu/Ile-tRNA-synth_edit"/>
</dbReference>
<dbReference type="InterPro" id="IPR002300">
    <property type="entry name" value="aa-tRNA-synth_Ia"/>
</dbReference>
<evidence type="ECO:0000313" key="11">
    <source>
        <dbReference type="EMBL" id="PJC69609.1"/>
    </source>
</evidence>
<evidence type="ECO:0000256" key="1">
    <source>
        <dbReference type="ARBA" id="ARBA00013165"/>
    </source>
</evidence>
<feature type="non-terminal residue" evidence="11">
    <location>
        <position position="1"/>
    </location>
</feature>
<dbReference type="PRINTS" id="PR00984">
    <property type="entry name" value="TRNASYNTHILE"/>
</dbReference>
<dbReference type="Pfam" id="PF00300">
    <property type="entry name" value="His_Phos_1"/>
    <property type="match status" value="1"/>
</dbReference>
<dbReference type="SUPFAM" id="SSF47323">
    <property type="entry name" value="Anticodon-binding domain of a subclass of class I aminoacyl-tRNA synthetases"/>
    <property type="match status" value="1"/>
</dbReference>
<proteinExistence type="predicted"/>
<keyword evidence="2" id="KW-0436">Ligase</keyword>
<dbReference type="InterPro" id="IPR013155">
    <property type="entry name" value="M/V/L/I-tRNA-synth_anticd-bd"/>
</dbReference>
<keyword evidence="6" id="KW-0030">Aminoacyl-tRNA synthetase</keyword>
<dbReference type="Gene3D" id="3.40.50.1240">
    <property type="entry name" value="Phosphoglycerate mutase-like"/>
    <property type="match status" value="1"/>
</dbReference>
<protein>
    <recommendedName>
        <fullName evidence="1">isoleucine--tRNA ligase</fullName>
        <ecNumber evidence="1">6.1.1.5</ecNumber>
    </recommendedName>
</protein>
<dbReference type="CDD" id="cd07961">
    <property type="entry name" value="Anticodon_Ia_Ile_ABEc"/>
    <property type="match status" value="1"/>
</dbReference>
<evidence type="ECO:0000256" key="4">
    <source>
        <dbReference type="ARBA" id="ARBA00022840"/>
    </source>
</evidence>
<comment type="function">
    <text evidence="7">Catalyzes the attachment of isoleucine to tRNA(Ile). As IleRS can inadvertently accommodate and process structurally similar amino acids such as valine, to avoid such errors it has two additional distinct tRNA(Ile)-dependent editing activities. One activity is designated as 'pretransfer' editing and involves the hydrolysis of activated Val-AMP. The other activity is designated 'posttransfer' editing and involves deacylation of mischarged Val-tRNA(Ile).</text>
</comment>
<evidence type="ECO:0000256" key="3">
    <source>
        <dbReference type="ARBA" id="ARBA00022741"/>
    </source>
</evidence>
<evidence type="ECO:0000256" key="2">
    <source>
        <dbReference type="ARBA" id="ARBA00022598"/>
    </source>
</evidence>
<dbReference type="InterPro" id="IPR023586">
    <property type="entry name" value="Ile-tRNA-ligase_type2"/>
</dbReference>
<evidence type="ECO:0000256" key="5">
    <source>
        <dbReference type="ARBA" id="ARBA00022917"/>
    </source>
</evidence>
<accession>A0A2M8G8F1</accession>
<comment type="caution">
    <text evidence="11">The sequence shown here is derived from an EMBL/GenBank/DDBJ whole genome shotgun (WGS) entry which is preliminary data.</text>
</comment>
<dbReference type="GO" id="GO:0005524">
    <property type="term" value="F:ATP binding"/>
    <property type="evidence" value="ECO:0007669"/>
    <property type="project" value="UniProtKB-KW"/>
</dbReference>
<gene>
    <name evidence="11" type="ORF">CO014_02360</name>
</gene>
<reference evidence="12" key="1">
    <citation type="submission" date="2017-09" db="EMBL/GenBank/DDBJ databases">
        <title>Depth-based differentiation of microbial function through sediment-hosted aquifers and enrichment of novel symbionts in the deep terrestrial subsurface.</title>
        <authorList>
            <person name="Probst A.J."/>
            <person name="Ladd B."/>
            <person name="Jarett J.K."/>
            <person name="Geller-Mcgrath D.E."/>
            <person name="Sieber C.M.K."/>
            <person name="Emerson J.B."/>
            <person name="Anantharaman K."/>
            <person name="Thomas B.C."/>
            <person name="Malmstrom R."/>
            <person name="Stieglmeier M."/>
            <person name="Klingl A."/>
            <person name="Woyke T."/>
            <person name="Ryan C.M."/>
            <person name="Banfield J.F."/>
        </authorList>
    </citation>
    <scope>NUCLEOTIDE SEQUENCE [LARGE SCALE GENOMIC DNA]</scope>
</reference>
<dbReference type="Pfam" id="PF08264">
    <property type="entry name" value="Anticodon_1"/>
    <property type="match status" value="1"/>
</dbReference>
<dbReference type="EMBL" id="PFQR01000059">
    <property type="protein sequence ID" value="PJC69609.1"/>
    <property type="molecule type" value="Genomic_DNA"/>
</dbReference>
<sequence>YGIEKFIEKCKESVWRYRNEWEKLTERMAYWLDMKNAYATMTNDYIETLWWIFKETEKRKLLYEGYKVLPWCPRCGTALSTHEVSQGYRKVKEESIYIRFKVKSKDSEWQNTSILVWTTTPWTLPSNAALAINSDIEYVCVPDPEEENHWLVLGKKNFEILLGKGFFPETYKNLPAFQIDSFSGREMVGLEYEPLYPDNAPYKVYAADFVSAEEGTGVVHIAPAYGEDDMRLGKAEKLPILSLVDEEGKMLKPGYKWNGMFIKDADPLIVEGLRQRKLLFKTEPYEHDYPFCWRCDSPLMYYAKTSWWLKTTAVKQKMIAENKKINWHPEYLKEGRFGEWLKDLRDWAISRERYWGTPLPIWRCGACKNYSVIGSYDELKKKTLKSGNKYFVMRHGFAEHNSHDIASSNIENDNYKLLPKGKKEIAKTAAKLKKEKIDLIFSSDFLRTKETAAAVADIIGIPKENIFFDARLRDVNVGIFDAKPDEEYHRYFSSNLEKFSKAPPNGENLTDLKNRLMRFLYEMEEKYKERNILIITHEYPTWLIQAGAKGLTDEEAVILKGKKKDFIGTGQMMKLDFIPLSHNQNFVLDPHRPYIDKILLKCEKCGGEMKRINGVCDVWFDSGAMPFAQNHYPFDFAQGKPFANKKLEYPADYICEAIDQTRGWFYTLLADAILLGRKAPYRNVLSLGLVLDANGQKMSKSKGNIVLPIDLMNKYGADAVRWYFYTINQPWDEKLFKESDVQAVLRRFILIFWNCFTYWKIYGRAAGSRTSYGSPTSIINKWLLARFNQVALEATKMLDNYDVVSTGRLLENFVIEDISHWYIRRIREKMKNPNSKEAKEINAVLGKVIMETAKILAPFTPFISEMMYQEMNPSSPRLRSARESVHLENYPVVGKTLSAASKKLLKDMEVTRDIVSKALEVRTKFGIRVRQPIASLKIKSQISPASPRQSRGRANLKNNKELLELIKGEVNVKEIIFDKNIKEEIELDTMITQELREEGILRDLIRQIQDIRKKEGRKPNEMLEFFMATDEKGKNFIVKYAKEFKKSINAKSIIVRSVLEGGYDVKVGEFVFLIKSEK</sequence>
<dbReference type="PANTHER" id="PTHR42780">
    <property type="entry name" value="SOLEUCYL-TRNA SYNTHETASE"/>
    <property type="match status" value="1"/>
</dbReference>